<sequence>MLAVPLVVAVSLGGLRVQTALREATAFTEMAAGVQLLPQLVALDNAAAIVAGTLAQRTVTEEMLDELDETVTTVDTARRSVTLDPGAAAALDAALGVGRSLSGQARTGPVATSVLTEQRETVRTSLSTVVAAIVDPITDQDVATQANQIADMWAAQRTLFEQGMSVVELTAVLRGESATAPSAEIWNLLATLRTESALVEGPARRYRADDPDIADIRTQIDRRTSLLRESVDRAPGQAVLDDLKQSLFASVSAYTGAVTTSSTELREAVDAKSAALRTAAWRDTAVVAGLLFGGIVVAAVVAVSLLIPLRRLRTAARQIARHDLPAAIERIKIGDDPDAVATHRIDVHTDEELGQLARAVDAIHDQALRLAGEQAHLRLQMRSMFETLARRNKSLVDLQLELIEKLELDERDPSRLEHLFRLDHLAARLRRNGENLLILAGDRGPRARQASIRLGDIARAAISEVESYQRVHIESAPTGSLTGAVAVDLVHMLAELVDNALRASPPDSAVTITFTRTIEGGTAIDIVDTGIGISRGDLADINARLATRADPTTDTTRHMGLFVVGQLAARHGMRVLLRPTAAVERNGGVTATVDIPARLVVAPVDTGRPALPATAAEPRRSQHLAAPVPALTRRLERAVPSEPAPPVSLDEYLTPTPMLQKREPTKDDVLASGRNAPTETGAEGTTATLIGPRHLRAVAQHPAPAPMSEPSADEGAATTPIYFGMVSEWLTDPTTTRSRHPGREWVSPADSGWSAARHAAEAAVDTVTESGLPQRVPGQRLVPGGVAGTGTPRRRDPESIRDSLTAHLSGVRDGRATGRCW</sequence>
<evidence type="ECO:0000313" key="11">
    <source>
        <dbReference type="EMBL" id="WLF51425.1"/>
    </source>
</evidence>
<dbReference type="InterPro" id="IPR050980">
    <property type="entry name" value="2C_sensor_his_kinase"/>
</dbReference>
<evidence type="ECO:0000313" key="12">
    <source>
        <dbReference type="Proteomes" id="UP001066327"/>
    </source>
</evidence>
<dbReference type="PANTHER" id="PTHR44936:SF9">
    <property type="entry name" value="SENSOR PROTEIN CREC"/>
    <property type="match status" value="1"/>
</dbReference>
<dbReference type="CDD" id="cd06225">
    <property type="entry name" value="HAMP"/>
    <property type="match status" value="1"/>
</dbReference>
<evidence type="ECO:0000256" key="4">
    <source>
        <dbReference type="ARBA" id="ARBA00022679"/>
    </source>
</evidence>
<dbReference type="SUPFAM" id="SSF55874">
    <property type="entry name" value="ATPase domain of HSP90 chaperone/DNA topoisomerase II/histidine kinase"/>
    <property type="match status" value="1"/>
</dbReference>
<dbReference type="Proteomes" id="UP001231166">
    <property type="component" value="Plasmid pRho-VOC14-C342"/>
</dbReference>
<evidence type="ECO:0000256" key="2">
    <source>
        <dbReference type="ARBA" id="ARBA00012438"/>
    </source>
</evidence>
<organism evidence="11 13">
    <name type="scientific">Rhodococcus opacus</name>
    <name type="common">Nocardia opaca</name>
    <dbReference type="NCBI Taxonomy" id="37919"/>
    <lineage>
        <taxon>Bacteria</taxon>
        <taxon>Bacillati</taxon>
        <taxon>Actinomycetota</taxon>
        <taxon>Actinomycetes</taxon>
        <taxon>Mycobacteriales</taxon>
        <taxon>Nocardiaceae</taxon>
        <taxon>Rhodococcus</taxon>
    </lineage>
</organism>
<reference evidence="11" key="2">
    <citation type="submission" date="2023-07" db="EMBL/GenBank/DDBJ databases">
        <title>Genomic analysis of Rhodococcus opacus VOC-14 with glycol ethers degradation activity.</title>
        <authorList>
            <person name="Narkevich D.A."/>
            <person name="Hlushen A.M."/>
            <person name="Akhremchuk A.E."/>
            <person name="Sikolenko M.A."/>
            <person name="Valentovich L.N."/>
        </authorList>
    </citation>
    <scope>NUCLEOTIDE SEQUENCE</scope>
    <source>
        <strain evidence="11">VOC-14</strain>
        <plasmid evidence="11">pRho-VOC14-C342</plasmid>
    </source>
</reference>
<keyword evidence="11" id="KW-0614">Plasmid</keyword>
<feature type="domain" description="Histidine kinase/HSP90-like ATPase" evidence="9">
    <location>
        <begin position="484"/>
        <end position="599"/>
    </location>
</feature>
<dbReference type="SMART" id="SM00387">
    <property type="entry name" value="HATPase_c"/>
    <property type="match status" value="1"/>
</dbReference>
<evidence type="ECO:0000256" key="7">
    <source>
        <dbReference type="SAM" id="MobiDB-lite"/>
    </source>
</evidence>
<keyword evidence="8" id="KW-1133">Transmembrane helix</keyword>
<evidence type="ECO:0000313" key="13">
    <source>
        <dbReference type="Proteomes" id="UP001231166"/>
    </source>
</evidence>
<evidence type="ECO:0000259" key="9">
    <source>
        <dbReference type="SMART" id="SM00387"/>
    </source>
</evidence>
<feature type="region of interest" description="Disordered" evidence="7">
    <location>
        <begin position="638"/>
        <end position="685"/>
    </location>
</feature>
<feature type="region of interest" description="Disordered" evidence="7">
    <location>
        <begin position="773"/>
        <end position="821"/>
    </location>
</feature>
<name>A0AAX3YQL4_RHOOP</name>
<gene>
    <name evidence="10" type="ORF">O4328_28460</name>
    <name evidence="11" type="ORF">Q5707_37795</name>
</gene>
<evidence type="ECO:0000256" key="6">
    <source>
        <dbReference type="ARBA" id="ARBA00023012"/>
    </source>
</evidence>
<keyword evidence="6" id="KW-0902">Two-component regulatory system</keyword>
<dbReference type="RefSeq" id="WP_269591926.1">
    <property type="nucleotide sequence ID" value="NZ_CP130954.1"/>
</dbReference>
<dbReference type="PANTHER" id="PTHR44936">
    <property type="entry name" value="SENSOR PROTEIN CREC"/>
    <property type="match status" value="1"/>
</dbReference>
<keyword evidence="4" id="KW-0808">Transferase</keyword>
<keyword evidence="5" id="KW-0418">Kinase</keyword>
<evidence type="ECO:0000256" key="3">
    <source>
        <dbReference type="ARBA" id="ARBA00022553"/>
    </source>
</evidence>
<dbReference type="EC" id="2.7.13.3" evidence="2"/>
<reference evidence="10" key="1">
    <citation type="submission" date="2022-12" db="EMBL/GenBank/DDBJ databases">
        <authorList>
            <person name="Krivoruchko A.V."/>
            <person name="Elkin A."/>
        </authorList>
    </citation>
    <scope>NUCLEOTIDE SEQUENCE</scope>
    <source>
        <strain evidence="10">IEGM 249</strain>
    </source>
</reference>
<dbReference type="EMBL" id="CP130954">
    <property type="protein sequence ID" value="WLF51425.1"/>
    <property type="molecule type" value="Genomic_DNA"/>
</dbReference>
<protein>
    <recommendedName>
        <fullName evidence="2">histidine kinase</fullName>
        <ecNumber evidence="2">2.7.13.3</ecNumber>
    </recommendedName>
</protein>
<feature type="transmembrane region" description="Helical" evidence="8">
    <location>
        <begin position="285"/>
        <end position="307"/>
    </location>
</feature>
<proteinExistence type="predicted"/>
<dbReference type="EMBL" id="JAPWIS010000017">
    <property type="protein sequence ID" value="MCZ4587573.1"/>
    <property type="molecule type" value="Genomic_DNA"/>
</dbReference>
<evidence type="ECO:0000256" key="5">
    <source>
        <dbReference type="ARBA" id="ARBA00022777"/>
    </source>
</evidence>
<keyword evidence="11" id="KW-0067">ATP-binding</keyword>
<comment type="catalytic activity">
    <reaction evidence="1">
        <text>ATP + protein L-histidine = ADP + protein N-phospho-L-histidine.</text>
        <dbReference type="EC" id="2.7.13.3"/>
    </reaction>
</comment>
<keyword evidence="12" id="KW-1185">Reference proteome</keyword>
<dbReference type="InterPro" id="IPR036890">
    <property type="entry name" value="HATPase_C_sf"/>
</dbReference>
<keyword evidence="11" id="KW-0547">Nucleotide-binding</keyword>
<dbReference type="GO" id="GO:0000160">
    <property type="term" value="P:phosphorelay signal transduction system"/>
    <property type="evidence" value="ECO:0007669"/>
    <property type="project" value="UniProtKB-KW"/>
</dbReference>
<dbReference type="GO" id="GO:0004673">
    <property type="term" value="F:protein histidine kinase activity"/>
    <property type="evidence" value="ECO:0007669"/>
    <property type="project" value="UniProtKB-EC"/>
</dbReference>
<evidence type="ECO:0000313" key="10">
    <source>
        <dbReference type="EMBL" id="MCZ4587573.1"/>
    </source>
</evidence>
<dbReference type="GO" id="GO:0005524">
    <property type="term" value="F:ATP binding"/>
    <property type="evidence" value="ECO:0007669"/>
    <property type="project" value="UniProtKB-KW"/>
</dbReference>
<dbReference type="Pfam" id="PF02518">
    <property type="entry name" value="HATPase_c"/>
    <property type="match status" value="1"/>
</dbReference>
<dbReference type="AlphaFoldDB" id="A0AAX3YQL4"/>
<evidence type="ECO:0000256" key="8">
    <source>
        <dbReference type="SAM" id="Phobius"/>
    </source>
</evidence>
<dbReference type="Proteomes" id="UP001066327">
    <property type="component" value="Unassembled WGS sequence"/>
</dbReference>
<accession>A0AAX3YQL4</accession>
<feature type="compositionally biased region" description="Basic and acidic residues" evidence="7">
    <location>
        <begin position="810"/>
        <end position="821"/>
    </location>
</feature>
<keyword evidence="8" id="KW-0472">Membrane</keyword>
<evidence type="ECO:0000256" key="1">
    <source>
        <dbReference type="ARBA" id="ARBA00000085"/>
    </source>
</evidence>
<dbReference type="Gene3D" id="6.10.340.10">
    <property type="match status" value="1"/>
</dbReference>
<keyword evidence="3" id="KW-0597">Phosphoprotein</keyword>
<geneLocation type="plasmid" evidence="11 13">
    <name>pRho-VOC14-C342</name>
</geneLocation>
<dbReference type="InterPro" id="IPR003594">
    <property type="entry name" value="HATPase_dom"/>
</dbReference>
<dbReference type="Gene3D" id="3.30.565.10">
    <property type="entry name" value="Histidine kinase-like ATPase, C-terminal domain"/>
    <property type="match status" value="1"/>
</dbReference>
<keyword evidence="8" id="KW-0812">Transmembrane</keyword>
<feature type="compositionally biased region" description="Basic and acidic residues" evidence="7">
    <location>
        <begin position="660"/>
        <end position="669"/>
    </location>
</feature>